<evidence type="ECO:0000313" key="1">
    <source>
        <dbReference type="EMBL" id="EHB40804.1"/>
    </source>
</evidence>
<sequence length="47" mass="5302">MNKITKRTFTSEFRLECVQLIVVKGYSYRQASEAMNVGSTTKDSPDA</sequence>
<dbReference type="SUPFAM" id="SSF48295">
    <property type="entry name" value="TrpR-like"/>
    <property type="match status" value="1"/>
</dbReference>
<evidence type="ECO:0000313" key="2">
    <source>
        <dbReference type="Proteomes" id="UP000004564"/>
    </source>
</evidence>
<dbReference type="AlphaFoldDB" id="A0A6C8G4G6"/>
<organism evidence="1 2">
    <name type="scientific">Salmonella enterica subsp. enterica serovar Infantis str. SARB27</name>
    <dbReference type="NCBI Taxonomy" id="596155"/>
    <lineage>
        <taxon>Bacteria</taxon>
        <taxon>Pseudomonadati</taxon>
        <taxon>Pseudomonadota</taxon>
        <taxon>Gammaproteobacteria</taxon>
        <taxon>Enterobacterales</taxon>
        <taxon>Enterobacteriaceae</taxon>
        <taxon>Salmonella</taxon>
    </lineage>
</organism>
<comment type="caution">
    <text evidence="1">The sequence shown here is derived from an EMBL/GenBank/DDBJ whole genome shotgun (WGS) entry which is preliminary data.</text>
</comment>
<reference evidence="1 2" key="1">
    <citation type="submission" date="2011-09" db="EMBL/GenBank/DDBJ databases">
        <authorList>
            <person name="McClelland M."/>
            <person name="Clifton S."/>
            <person name="Porwollik S."/>
            <person name="Cheng P."/>
            <person name="Wollam A."/>
            <person name="Wang C."/>
            <person name="Pepin K."/>
            <person name="Bhonagiri V."/>
            <person name="Fulton R."/>
            <person name="Fulton L.F."/>
            <person name="Delehaunty K."/>
            <person name="Fronick C."/>
            <person name="O'Laughlin M."/>
            <person name="Godfrey J."/>
            <person name="Waligorski J."/>
            <person name="Appelbaum E."/>
            <person name="Farmer C."/>
            <person name="Strong C."/>
            <person name="Tomlinson C."/>
            <person name="Hou S."/>
            <person name="Minx P."/>
            <person name="Warren W."/>
            <person name="Wilson R.K."/>
        </authorList>
    </citation>
    <scope>NUCLEOTIDE SEQUENCE [LARGE SCALE GENOMIC DNA]</scope>
    <source>
        <strain evidence="2">SARB 27</strain>
    </source>
</reference>
<evidence type="ECO:0008006" key="3">
    <source>
        <dbReference type="Google" id="ProtNLM"/>
    </source>
</evidence>
<accession>A0A6C8G4G6</accession>
<proteinExistence type="predicted"/>
<dbReference type="GO" id="GO:0043565">
    <property type="term" value="F:sequence-specific DNA binding"/>
    <property type="evidence" value="ECO:0007669"/>
    <property type="project" value="InterPro"/>
</dbReference>
<dbReference type="InterPro" id="IPR010921">
    <property type="entry name" value="Trp_repressor/repl_initiator"/>
</dbReference>
<gene>
    <name evidence="1" type="ORF">SEENIN0B_00639</name>
</gene>
<dbReference type="EMBL" id="AFYI01000002">
    <property type="protein sequence ID" value="EHB40804.1"/>
    <property type="molecule type" value="Genomic_DNA"/>
</dbReference>
<dbReference type="Proteomes" id="UP000004564">
    <property type="component" value="Chromosome"/>
</dbReference>
<protein>
    <recommendedName>
        <fullName evidence="3">Transposase</fullName>
    </recommendedName>
</protein>
<name>A0A6C8G4G6_SALIN</name>